<evidence type="ECO:0000313" key="3">
    <source>
        <dbReference type="Proteomes" id="UP001484239"/>
    </source>
</evidence>
<keyword evidence="1" id="KW-0732">Signal</keyword>
<keyword evidence="3" id="KW-1185">Reference proteome</keyword>
<reference evidence="2 3" key="1">
    <citation type="submission" date="2024-02" db="EMBL/GenBank/DDBJ databases">
        <title>A novel Gemmatimonadota bacterium.</title>
        <authorList>
            <person name="Du Z.-J."/>
            <person name="Ye Y.-Q."/>
        </authorList>
    </citation>
    <scope>NUCLEOTIDE SEQUENCE [LARGE SCALE GENOMIC DNA]</scope>
    <source>
        <strain evidence="2 3">DH-20</strain>
    </source>
</reference>
<dbReference type="Proteomes" id="UP001484239">
    <property type="component" value="Unassembled WGS sequence"/>
</dbReference>
<dbReference type="PROSITE" id="PS51257">
    <property type="entry name" value="PROKAR_LIPOPROTEIN"/>
    <property type="match status" value="1"/>
</dbReference>
<sequence>MRAARRALVLLALVLGSGCYSFRAGTGLTGVETIAILPFDNRTTRLELTQDVQDALLRELPSSLGLRLAGEDQADVVVRGAITTYDLVAPNYRASAQGQAAEVLQRQVVLTVSVEILNMRERTVLWSGGSLRAQGEYLEASETEDVGKTEALEALLQQIVDGAQSNW</sequence>
<feature type="signal peptide" evidence="1">
    <location>
        <begin position="1"/>
        <end position="23"/>
    </location>
</feature>
<dbReference type="Pfam" id="PF04390">
    <property type="entry name" value="LptE"/>
    <property type="match status" value="1"/>
</dbReference>
<comment type="caution">
    <text evidence="2">The sequence shown here is derived from an EMBL/GenBank/DDBJ whole genome shotgun (WGS) entry which is preliminary data.</text>
</comment>
<evidence type="ECO:0000313" key="2">
    <source>
        <dbReference type="EMBL" id="MEK9501297.1"/>
    </source>
</evidence>
<proteinExistence type="predicted"/>
<name>A0ABU9E982_9BACT</name>
<dbReference type="InterPro" id="IPR007485">
    <property type="entry name" value="LPS_assembly_LptE"/>
</dbReference>
<organism evidence="2 3">
    <name type="scientific">Gaopeijia maritima</name>
    <dbReference type="NCBI Taxonomy" id="3119007"/>
    <lineage>
        <taxon>Bacteria</taxon>
        <taxon>Pseudomonadati</taxon>
        <taxon>Gemmatimonadota</taxon>
        <taxon>Longimicrobiia</taxon>
        <taxon>Gaopeijiales</taxon>
        <taxon>Gaopeijiaceae</taxon>
        <taxon>Gaopeijia</taxon>
    </lineage>
</organism>
<gene>
    <name evidence="2" type="ORF">WI372_09935</name>
</gene>
<evidence type="ECO:0000256" key="1">
    <source>
        <dbReference type="SAM" id="SignalP"/>
    </source>
</evidence>
<dbReference type="RefSeq" id="WP_405277532.1">
    <property type="nucleotide sequence ID" value="NZ_CP144380.1"/>
</dbReference>
<feature type="chain" id="PRO_5045727406" evidence="1">
    <location>
        <begin position="24"/>
        <end position="167"/>
    </location>
</feature>
<dbReference type="EMBL" id="JBBHLI010000004">
    <property type="protein sequence ID" value="MEK9501297.1"/>
    <property type="molecule type" value="Genomic_DNA"/>
</dbReference>
<accession>A0ABU9E982</accession>
<protein>
    <submittedName>
        <fullName evidence="2">LptE family protein</fullName>
    </submittedName>
</protein>